<dbReference type="OrthoDB" id="3231855at2759"/>
<evidence type="ECO:0000259" key="16">
    <source>
        <dbReference type="Pfam" id="PF05881"/>
    </source>
</evidence>
<evidence type="ECO:0000256" key="6">
    <source>
        <dbReference type="ARBA" id="ARBA00012317"/>
    </source>
</evidence>
<dbReference type="InterPro" id="IPR009097">
    <property type="entry name" value="Cyclic_Pdiesterase"/>
</dbReference>
<keyword evidence="8" id="KW-0488">Methylation</keyword>
<keyword evidence="13" id="KW-0449">Lipoprotein</keyword>
<keyword evidence="12" id="KW-0472">Membrane</keyword>
<comment type="subunit">
    <text evidence="5">Exists as monomers and homodimers.</text>
</comment>
<feature type="domain" description="Cyclic nucleotide phosphodiesterase catalytic" evidence="16">
    <location>
        <begin position="167"/>
        <end position="377"/>
    </location>
</feature>
<comment type="catalytic activity">
    <reaction evidence="1">
        <text>a nucleoside 2',3'-cyclic phosphate + H2O = a nucleoside 2'-phosphate + H(+)</text>
        <dbReference type="Rhea" id="RHEA:14489"/>
        <dbReference type="ChEBI" id="CHEBI:15377"/>
        <dbReference type="ChEBI" id="CHEBI:15378"/>
        <dbReference type="ChEBI" id="CHEBI:66954"/>
        <dbReference type="ChEBI" id="CHEBI:78552"/>
        <dbReference type="EC" id="3.1.4.37"/>
    </reaction>
</comment>
<dbReference type="GO" id="GO:0009214">
    <property type="term" value="P:cyclic nucleotide catabolic process"/>
    <property type="evidence" value="ECO:0007669"/>
    <property type="project" value="InterPro"/>
</dbReference>
<dbReference type="Proteomes" id="UP000014760">
    <property type="component" value="Unassembled WGS sequence"/>
</dbReference>
<evidence type="ECO:0000256" key="9">
    <source>
        <dbReference type="ARBA" id="ARBA00022553"/>
    </source>
</evidence>
<gene>
    <name evidence="17" type="ORF">CAPTEDRAFT_146466</name>
</gene>
<dbReference type="Gene3D" id="3.40.50.300">
    <property type="entry name" value="P-loop containing nucleotide triphosphate hydrolases"/>
    <property type="match status" value="1"/>
</dbReference>
<evidence type="ECO:0000256" key="13">
    <source>
        <dbReference type="ARBA" id="ARBA00023288"/>
    </source>
</evidence>
<dbReference type="HOGENOM" id="CLU_039178_0_0_1"/>
<organism evidence="17">
    <name type="scientific">Capitella teleta</name>
    <name type="common">Polychaete worm</name>
    <dbReference type="NCBI Taxonomy" id="283909"/>
    <lineage>
        <taxon>Eukaryota</taxon>
        <taxon>Metazoa</taxon>
        <taxon>Spiralia</taxon>
        <taxon>Lophotrochozoa</taxon>
        <taxon>Annelida</taxon>
        <taxon>Polychaeta</taxon>
        <taxon>Sedentaria</taxon>
        <taxon>Scolecida</taxon>
        <taxon>Capitellidae</taxon>
        <taxon>Capitella</taxon>
    </lineage>
</organism>
<keyword evidence="19" id="KW-1185">Reference proteome</keyword>
<evidence type="ECO:0000256" key="8">
    <source>
        <dbReference type="ARBA" id="ARBA00022481"/>
    </source>
</evidence>
<dbReference type="STRING" id="283909.R7TBC5"/>
<comment type="function">
    <text evidence="15">Catalyzes the formation of 2'-nucleotide products from 2',3'-cyclic substrates. May participate in RNA metabolism in the myelinating cell, CNP is the third most abundant protein in central nervous system myelin.</text>
</comment>
<evidence type="ECO:0000313" key="19">
    <source>
        <dbReference type="Proteomes" id="UP000014760"/>
    </source>
</evidence>
<evidence type="ECO:0000256" key="7">
    <source>
        <dbReference type="ARBA" id="ARBA00014478"/>
    </source>
</evidence>
<evidence type="ECO:0000256" key="15">
    <source>
        <dbReference type="ARBA" id="ARBA00045937"/>
    </source>
</evidence>
<evidence type="ECO:0000313" key="17">
    <source>
        <dbReference type="EMBL" id="ELT88772.1"/>
    </source>
</evidence>
<keyword evidence="9" id="KW-0597">Phosphoprotein</keyword>
<evidence type="ECO:0000256" key="1">
    <source>
        <dbReference type="ARBA" id="ARBA00000610"/>
    </source>
</evidence>
<reference evidence="19" key="1">
    <citation type="submission" date="2012-12" db="EMBL/GenBank/DDBJ databases">
        <authorList>
            <person name="Hellsten U."/>
            <person name="Grimwood J."/>
            <person name="Chapman J.A."/>
            <person name="Shapiro H."/>
            <person name="Aerts A."/>
            <person name="Otillar R.P."/>
            <person name="Terry A.Y."/>
            <person name="Boore J.L."/>
            <person name="Simakov O."/>
            <person name="Marletaz F."/>
            <person name="Cho S.-J."/>
            <person name="Edsinger-Gonzales E."/>
            <person name="Havlak P."/>
            <person name="Kuo D.-H."/>
            <person name="Larsson T."/>
            <person name="Lv J."/>
            <person name="Arendt D."/>
            <person name="Savage R."/>
            <person name="Osoegawa K."/>
            <person name="de Jong P."/>
            <person name="Lindberg D.R."/>
            <person name="Seaver E.C."/>
            <person name="Weisblat D.A."/>
            <person name="Putnam N.H."/>
            <person name="Grigoriev I.V."/>
            <person name="Rokhsar D.S."/>
        </authorList>
    </citation>
    <scope>NUCLEOTIDE SEQUENCE</scope>
    <source>
        <strain evidence="19">I ESC-2004</strain>
    </source>
</reference>
<name>R7TBC5_CAPTE</name>
<evidence type="ECO:0000256" key="11">
    <source>
        <dbReference type="ARBA" id="ARBA00022884"/>
    </source>
</evidence>
<dbReference type="InterPro" id="IPR008431">
    <property type="entry name" value="CNPase"/>
</dbReference>
<dbReference type="GO" id="GO:0005737">
    <property type="term" value="C:cytoplasm"/>
    <property type="evidence" value="ECO:0007669"/>
    <property type="project" value="TreeGrafter"/>
</dbReference>
<dbReference type="OMA" id="DAYKINP"/>
<dbReference type="PANTHER" id="PTHR10156:SF0">
    <property type="entry name" value="2',3'-CYCLIC-NUCLEOTIDE 3'-PHOSPHODIESTERASE"/>
    <property type="match status" value="1"/>
</dbReference>
<evidence type="ECO:0000313" key="18">
    <source>
        <dbReference type="EnsemblMetazoa" id="CapteP146466"/>
    </source>
</evidence>
<dbReference type="Pfam" id="PF13671">
    <property type="entry name" value="AAA_33"/>
    <property type="match status" value="1"/>
</dbReference>
<dbReference type="AlphaFoldDB" id="R7TBC5"/>
<evidence type="ECO:0000256" key="14">
    <source>
        <dbReference type="ARBA" id="ARBA00023289"/>
    </source>
</evidence>
<protein>
    <recommendedName>
        <fullName evidence="7">2',3'-cyclic-nucleotide 3'-phosphodiesterase</fullName>
        <ecNumber evidence="6">3.1.4.37</ecNumber>
    </recommendedName>
</protein>
<evidence type="ECO:0000256" key="3">
    <source>
        <dbReference type="ARBA" id="ARBA00004635"/>
    </source>
</evidence>
<reference evidence="18" key="3">
    <citation type="submission" date="2015-06" db="UniProtKB">
        <authorList>
            <consortium name="EnsemblMetazoa"/>
        </authorList>
    </citation>
    <scope>IDENTIFICATION</scope>
</reference>
<dbReference type="PANTHER" id="PTHR10156">
    <property type="entry name" value="2',3'-CYCLIC-NUCLEOTIDE 3'-PHOSPHODIESTERASE"/>
    <property type="match status" value="1"/>
</dbReference>
<evidence type="ECO:0000256" key="4">
    <source>
        <dbReference type="ARBA" id="ARBA00008662"/>
    </source>
</evidence>
<keyword evidence="10" id="KW-0378">Hydrolase</keyword>
<evidence type="ECO:0000256" key="5">
    <source>
        <dbReference type="ARBA" id="ARBA00011781"/>
    </source>
</evidence>
<dbReference type="EMBL" id="AMQN01015202">
    <property type="status" value="NOT_ANNOTATED_CDS"/>
    <property type="molecule type" value="Genomic_DNA"/>
</dbReference>
<dbReference type="EnsemblMetazoa" id="CapteT146466">
    <property type="protein sequence ID" value="CapteP146466"/>
    <property type="gene ID" value="CapteG146466"/>
</dbReference>
<dbReference type="EC" id="3.1.4.37" evidence="6"/>
<comment type="similarity">
    <text evidence="4">Belongs to the 2H phosphoesterase superfamily. CNPase family.</text>
</comment>
<dbReference type="GO" id="GO:0003723">
    <property type="term" value="F:RNA binding"/>
    <property type="evidence" value="ECO:0007669"/>
    <property type="project" value="UniProtKB-KW"/>
</dbReference>
<sequence>MEHKSQTGNECNFPFVLNESTVKQIKRSHVIFIMRGLPGSGKSTVVASLKSVYKKAVVCSADDYHMKDGEYHYDPEKKEEAHGQCQSLAKDACTKGCHVIIIDNTNVRRWEMKPYLDLASRHGYVVITVQPQTEWRFHPEMLSKLNKHKVPEDAIRGKLKAFEKDTPIFWGWFANRDDSESIRIAAVQYFTANSHPKVTYFIKIYASLDDNFYFSLVYAEQYKMTDQKILHCTTFFGGRNQEKSRQYGEKVEGSLGKAFGLWVIGFTVTPRTISARLALTTQQMALWAKDDDDLIGEFAQMSLRFGSRAHLTIGTSEGTGAVQAGLDLVEVIECESLCTDAPSVSMEDAVIRCYQKGRFAIYLNEPFRVPTIFTARY</sequence>
<dbReference type="Pfam" id="PF05881">
    <property type="entry name" value="CNPase"/>
    <property type="match status" value="1"/>
</dbReference>
<dbReference type="InterPro" id="IPR047325">
    <property type="entry name" value="CNPase_cat"/>
</dbReference>
<evidence type="ECO:0000256" key="12">
    <source>
        <dbReference type="ARBA" id="ARBA00023136"/>
    </source>
</evidence>
<dbReference type="GO" id="GO:0004113">
    <property type="term" value="F:2',3'-cyclic-nucleotide 3'-phosphodiesterase activity"/>
    <property type="evidence" value="ECO:0007669"/>
    <property type="project" value="UniProtKB-EC"/>
</dbReference>
<keyword evidence="14" id="KW-0636">Prenylation</keyword>
<dbReference type="SUPFAM" id="SSF55144">
    <property type="entry name" value="LigT-like"/>
    <property type="match status" value="1"/>
</dbReference>
<reference evidence="17 19" key="2">
    <citation type="journal article" date="2013" name="Nature">
        <title>Insights into bilaterian evolution from three spiralian genomes.</title>
        <authorList>
            <person name="Simakov O."/>
            <person name="Marletaz F."/>
            <person name="Cho S.J."/>
            <person name="Edsinger-Gonzales E."/>
            <person name="Havlak P."/>
            <person name="Hellsten U."/>
            <person name="Kuo D.H."/>
            <person name="Larsson T."/>
            <person name="Lv J."/>
            <person name="Arendt D."/>
            <person name="Savage R."/>
            <person name="Osoegawa K."/>
            <person name="de Jong P."/>
            <person name="Grimwood J."/>
            <person name="Chapman J.A."/>
            <person name="Shapiro H."/>
            <person name="Aerts A."/>
            <person name="Otillar R.P."/>
            <person name="Terry A.Y."/>
            <person name="Boore J.L."/>
            <person name="Grigoriev I.V."/>
            <person name="Lindberg D.R."/>
            <person name="Seaver E.C."/>
            <person name="Weisblat D.A."/>
            <person name="Putnam N.H."/>
            <person name="Rokhsar D.S."/>
        </authorList>
    </citation>
    <scope>NUCLEOTIDE SEQUENCE</scope>
    <source>
        <strain evidence="17 19">I ESC-2004</strain>
    </source>
</reference>
<dbReference type="SUPFAM" id="SSF52540">
    <property type="entry name" value="P-loop containing nucleoside triphosphate hydrolases"/>
    <property type="match status" value="1"/>
</dbReference>
<dbReference type="Gene3D" id="3.90.1740.10">
    <property type="entry name" value="2',3'-cyclic nucleotide 3'-phosphodiesterase superfamily"/>
    <property type="match status" value="1"/>
</dbReference>
<comment type="subcellular location">
    <subcellularLocation>
        <location evidence="2">Melanosome</location>
    </subcellularLocation>
    <subcellularLocation>
        <location evidence="3">Membrane</location>
        <topology evidence="3">Lipid-anchor</topology>
    </subcellularLocation>
</comment>
<dbReference type="EMBL" id="KB311706">
    <property type="protein sequence ID" value="ELT88772.1"/>
    <property type="molecule type" value="Genomic_DNA"/>
</dbReference>
<keyword evidence="11" id="KW-0694">RNA-binding</keyword>
<evidence type="ECO:0000256" key="2">
    <source>
        <dbReference type="ARBA" id="ARBA00004223"/>
    </source>
</evidence>
<dbReference type="GO" id="GO:0016020">
    <property type="term" value="C:membrane"/>
    <property type="evidence" value="ECO:0007669"/>
    <property type="project" value="UniProtKB-SubCell"/>
</dbReference>
<proteinExistence type="inferred from homology"/>
<evidence type="ECO:0000256" key="10">
    <source>
        <dbReference type="ARBA" id="ARBA00022801"/>
    </source>
</evidence>
<accession>R7TBC5</accession>
<dbReference type="InterPro" id="IPR027417">
    <property type="entry name" value="P-loop_NTPase"/>
</dbReference>